<dbReference type="InterPro" id="IPR005269">
    <property type="entry name" value="LOG"/>
</dbReference>
<dbReference type="Gene3D" id="3.40.50.450">
    <property type="match status" value="1"/>
</dbReference>
<dbReference type="GO" id="GO:0009691">
    <property type="term" value="P:cytokinin biosynthetic process"/>
    <property type="evidence" value="ECO:0007669"/>
    <property type="project" value="UniProtKB-UniRule"/>
</dbReference>
<dbReference type="EC" id="3.2.2.n1" evidence="1"/>
<organism evidence="2 3">
    <name type="scientific">Antribacter soli</name>
    <dbReference type="NCBI Taxonomy" id="2910976"/>
    <lineage>
        <taxon>Bacteria</taxon>
        <taxon>Bacillati</taxon>
        <taxon>Actinomycetota</taxon>
        <taxon>Actinomycetes</taxon>
        <taxon>Micrococcales</taxon>
        <taxon>Promicromonosporaceae</taxon>
        <taxon>Antribacter</taxon>
    </lineage>
</organism>
<sequence length="273" mass="29707">MSDDGYPQTGTGYRKGPVLLRGAKIPRTTSDQRLLATEEGAEWVHSDPWRVMRIQSEFVEGFGALAEVGPAVSVFGSARTRPDHPDYALAREVGRRLAEAGYAVITGGGPGIMEAVNRGAADAHGTSIGLGIELPFEQGMNAYVNLGINFRYFFARKTMFVKYAQGFVVLPGGFGTFDELFEAITLVQTHKVTEFPLVLVGTEYWGGLLDWVRSTVQPRGMISQAELDLLYLTDDPADAVEHVQRRGAALAAREREALEALAEAEEEPTVAEA</sequence>
<dbReference type="PANTHER" id="PTHR43393">
    <property type="entry name" value="CYTOKININ RIBOSIDE 5'-MONOPHOSPHATE PHOSPHORIBOHYDROLASE"/>
    <property type="match status" value="1"/>
</dbReference>
<comment type="catalytic activity">
    <reaction evidence="1">
        <text>9-ribosyl-trans-zeatin 5'-phosphate + H2O = trans-zeatin + D-ribose 5-phosphate</text>
        <dbReference type="Rhea" id="RHEA:48564"/>
        <dbReference type="ChEBI" id="CHEBI:15377"/>
        <dbReference type="ChEBI" id="CHEBI:16522"/>
        <dbReference type="ChEBI" id="CHEBI:78346"/>
        <dbReference type="ChEBI" id="CHEBI:87947"/>
        <dbReference type="EC" id="3.2.2.n1"/>
    </reaction>
</comment>
<proteinExistence type="inferred from homology"/>
<reference evidence="2" key="1">
    <citation type="submission" date="2022-01" db="EMBL/GenBank/DDBJ databases">
        <title>Antribacter sp. nov., isolated from Guizhou of China.</title>
        <authorList>
            <person name="Chengliang C."/>
            <person name="Ya Z."/>
        </authorList>
    </citation>
    <scope>NUCLEOTIDE SEQUENCE</scope>
    <source>
        <strain evidence="2">KLBMP 9083</strain>
    </source>
</reference>
<dbReference type="NCBIfam" id="TIGR00730">
    <property type="entry name" value="Rossman fold protein, TIGR00730 family"/>
    <property type="match status" value="1"/>
</dbReference>
<dbReference type="SUPFAM" id="SSF102405">
    <property type="entry name" value="MCP/YpsA-like"/>
    <property type="match status" value="1"/>
</dbReference>
<gene>
    <name evidence="2" type="ORF">L1785_04500</name>
</gene>
<keyword evidence="1" id="KW-0203">Cytokinin biosynthesis</keyword>
<keyword evidence="3" id="KW-1185">Reference proteome</keyword>
<comment type="caution">
    <text evidence="2">The sequence shown here is derived from an EMBL/GenBank/DDBJ whole genome shotgun (WGS) entry which is preliminary data.</text>
</comment>
<comment type="catalytic activity">
    <reaction evidence="1">
        <text>N(6)-(dimethylallyl)adenosine 5'-phosphate + H2O = N(6)-dimethylallyladenine + D-ribose 5-phosphate</text>
        <dbReference type="Rhea" id="RHEA:48560"/>
        <dbReference type="ChEBI" id="CHEBI:15377"/>
        <dbReference type="ChEBI" id="CHEBI:17660"/>
        <dbReference type="ChEBI" id="CHEBI:57526"/>
        <dbReference type="ChEBI" id="CHEBI:78346"/>
        <dbReference type="EC" id="3.2.2.n1"/>
    </reaction>
</comment>
<dbReference type="RefSeq" id="WP_236087969.1">
    <property type="nucleotide sequence ID" value="NZ_JAKGSG010000018.1"/>
</dbReference>
<evidence type="ECO:0000256" key="1">
    <source>
        <dbReference type="RuleBase" id="RU363015"/>
    </source>
</evidence>
<keyword evidence="1" id="KW-0378">Hydrolase</keyword>
<dbReference type="GO" id="GO:0016787">
    <property type="term" value="F:hydrolase activity"/>
    <property type="evidence" value="ECO:0007669"/>
    <property type="project" value="UniProtKB-KW"/>
</dbReference>
<dbReference type="InterPro" id="IPR031100">
    <property type="entry name" value="LOG_fam"/>
</dbReference>
<evidence type="ECO:0000313" key="2">
    <source>
        <dbReference type="EMBL" id="MCF4120234.1"/>
    </source>
</evidence>
<dbReference type="FunFam" id="3.40.50.450:FF:000011">
    <property type="entry name" value="TIGR00730 family Rossman fold protein"/>
    <property type="match status" value="1"/>
</dbReference>
<dbReference type="Proteomes" id="UP001165405">
    <property type="component" value="Unassembled WGS sequence"/>
</dbReference>
<dbReference type="GO" id="GO:0005829">
    <property type="term" value="C:cytosol"/>
    <property type="evidence" value="ECO:0007669"/>
    <property type="project" value="TreeGrafter"/>
</dbReference>
<evidence type="ECO:0000313" key="3">
    <source>
        <dbReference type="Proteomes" id="UP001165405"/>
    </source>
</evidence>
<dbReference type="InterPro" id="IPR052341">
    <property type="entry name" value="LOG_family_nucleotidases"/>
</dbReference>
<dbReference type="Pfam" id="PF03641">
    <property type="entry name" value="Lysine_decarbox"/>
    <property type="match status" value="1"/>
</dbReference>
<dbReference type="PANTHER" id="PTHR43393:SF2">
    <property type="entry name" value="CYTOKININ RIBOSIDE 5'-MONOPHOSPHATE PHOSPHORIBOHYDROLASE"/>
    <property type="match status" value="1"/>
</dbReference>
<name>A0AA41QDN9_9MICO</name>
<accession>A0AA41QDN9</accession>
<dbReference type="AlphaFoldDB" id="A0AA41QDN9"/>
<dbReference type="EMBL" id="JAKGSG010000018">
    <property type="protein sequence ID" value="MCF4120234.1"/>
    <property type="molecule type" value="Genomic_DNA"/>
</dbReference>
<protein>
    <recommendedName>
        <fullName evidence="1">Cytokinin riboside 5'-monophosphate phosphoribohydrolase</fullName>
        <ecNumber evidence="1">3.2.2.n1</ecNumber>
    </recommendedName>
</protein>
<comment type="similarity">
    <text evidence="1">Belongs to the LOG family.</text>
</comment>